<keyword evidence="3" id="KW-1185">Reference proteome</keyword>
<dbReference type="Proteomes" id="UP000717364">
    <property type="component" value="Unassembled WGS sequence"/>
</dbReference>
<sequence length="891" mass="97981">MRRPHLRLSVRRTCIVLCALSLWVTLWLGHPLKRTMPVAQAVDAQHLVQTGVDYYQAGNFLAALEPWQTAYQAYKASQDLHALAIVSENLARAHQQMGRTSDEISYWDEAIATIQTLGQTLGNSQKLGRLLTEQAQAYGRLGQHRRAITLLCGTAPEEGDCKTGSALQLAQALNDPLGEITALGSLGEAYLASGQTDVAIAYLQQGYTRSQQQETPELQASLLNSLGNTSTHIALINYRRAGEAAARNASDKEALSAKAAASNRQAIDYFQKSYDLAVAQQIPMTQLYALLNLIPAHERAENKAAAQQDYQLALDVLQQLPDSKTKAFAAIKLASFLEPLEVRQSPLLLGTTPPTSINQAQLLLEQALAIGNATDNPRITSFALGKLGNLDERSGRYHAALKKTQQARLAADQDRAAQDSLYLWEWQLGRIYKAQGKVADAGQAYGQAVALLEQIRSDILSANRDLQFDFRDTVEPIYRQYADLNLAAVPKQIALTQETEKQAFKDLETVLTTLDSLKVAELQSYFANDCVIVPAQTRADEVGQSTATGVFSTALSDDGVTVILSLPDGSRKVVRVRETQTRIQTKINDFRKSLEFGSRDYRFNKQQAIQLYQLLIQPFETDLAGVKTLVFVNDGLLRSVPMAALHDGQQFLIEKYAVATTPSLTLTTPEKVEKTELSALLLGVSKQPELSQGRSFGALPAVERELDLLSAQFSNSKTLRNEAFSIEALQQSLVDKDYRILHMATHGTFGFASEDNYLVAGAKDSSNTYNETLTISKLDELIRNVNDPTREPIELLTLTACETAIGGNRSTLGLAGVAVRAGVRSAIATLWPVSDDSTPDIINTFYTKLQDPTLTKAEALQQAQITMLQSEDVTRQHPYRWAPFILIGNWL</sequence>
<dbReference type="InterPro" id="IPR019734">
    <property type="entry name" value="TPR_rpt"/>
</dbReference>
<reference evidence="2" key="2">
    <citation type="journal article" date="2021" name="Mar. Drugs">
        <title>Genome Reduction and Secondary Metabolism of the Marine Sponge-Associated Cyanobacterium Leptothoe.</title>
        <authorList>
            <person name="Konstantinou D."/>
            <person name="Popin R.V."/>
            <person name="Fewer D.P."/>
            <person name="Sivonen K."/>
            <person name="Gkelis S."/>
        </authorList>
    </citation>
    <scope>NUCLEOTIDE SEQUENCE</scope>
    <source>
        <strain evidence="2">TAU-MAC 1115</strain>
    </source>
</reference>
<reference evidence="2" key="1">
    <citation type="submission" date="2020-11" db="EMBL/GenBank/DDBJ databases">
        <authorList>
            <person name="Konstantinou D."/>
            <person name="Gkelis S."/>
            <person name="Popin R."/>
            <person name="Fewer D."/>
            <person name="Sivonen K."/>
        </authorList>
    </citation>
    <scope>NUCLEOTIDE SEQUENCE</scope>
    <source>
        <strain evidence="2">TAU-MAC 1115</strain>
    </source>
</reference>
<dbReference type="SMART" id="SM00028">
    <property type="entry name" value="TPR"/>
    <property type="match status" value="6"/>
</dbReference>
<proteinExistence type="predicted"/>
<dbReference type="RefSeq" id="WP_215610652.1">
    <property type="nucleotide sequence ID" value="NZ_JADOES010000051.1"/>
</dbReference>
<dbReference type="PANTHER" id="PTHR10098:SF112">
    <property type="entry name" value="SLR0380 PROTEIN"/>
    <property type="match status" value="1"/>
</dbReference>
<dbReference type="EMBL" id="JADOES010000051">
    <property type="protein sequence ID" value="MBT9317589.1"/>
    <property type="molecule type" value="Genomic_DNA"/>
</dbReference>
<dbReference type="SUPFAM" id="SSF48452">
    <property type="entry name" value="TPR-like"/>
    <property type="match status" value="2"/>
</dbReference>
<protein>
    <submittedName>
        <fullName evidence="2">CHAT domain-containing protein</fullName>
    </submittedName>
</protein>
<organism evidence="2 3">
    <name type="scientific">Leptothoe spongobia TAU-MAC 1115</name>
    <dbReference type="NCBI Taxonomy" id="1967444"/>
    <lineage>
        <taxon>Bacteria</taxon>
        <taxon>Bacillati</taxon>
        <taxon>Cyanobacteriota</taxon>
        <taxon>Cyanophyceae</taxon>
        <taxon>Nodosilineales</taxon>
        <taxon>Cymatolegaceae</taxon>
        <taxon>Leptothoe</taxon>
        <taxon>Leptothoe spongobia</taxon>
    </lineage>
</organism>
<evidence type="ECO:0000259" key="1">
    <source>
        <dbReference type="Pfam" id="PF12770"/>
    </source>
</evidence>
<evidence type="ECO:0000313" key="3">
    <source>
        <dbReference type="Proteomes" id="UP000717364"/>
    </source>
</evidence>
<name>A0A947GKM6_9CYAN</name>
<dbReference type="InterPro" id="IPR011990">
    <property type="entry name" value="TPR-like_helical_dom_sf"/>
</dbReference>
<feature type="domain" description="CHAT" evidence="1">
    <location>
        <begin position="608"/>
        <end position="889"/>
    </location>
</feature>
<evidence type="ECO:0000313" key="2">
    <source>
        <dbReference type="EMBL" id="MBT9317589.1"/>
    </source>
</evidence>
<comment type="caution">
    <text evidence="2">The sequence shown here is derived from an EMBL/GenBank/DDBJ whole genome shotgun (WGS) entry which is preliminary data.</text>
</comment>
<dbReference type="Gene3D" id="1.25.40.10">
    <property type="entry name" value="Tetratricopeptide repeat domain"/>
    <property type="match status" value="3"/>
</dbReference>
<accession>A0A947GKM6</accession>
<dbReference type="PANTHER" id="PTHR10098">
    <property type="entry name" value="RAPSYN-RELATED"/>
    <property type="match status" value="1"/>
</dbReference>
<dbReference type="InterPro" id="IPR024983">
    <property type="entry name" value="CHAT_dom"/>
</dbReference>
<dbReference type="Pfam" id="PF12770">
    <property type="entry name" value="CHAT"/>
    <property type="match status" value="1"/>
</dbReference>
<gene>
    <name evidence="2" type="ORF">IXB50_19375</name>
</gene>
<dbReference type="AlphaFoldDB" id="A0A947GKM6"/>